<comment type="caution">
    <text evidence="2">The sequence shown here is derived from an EMBL/GenBank/DDBJ whole genome shotgun (WGS) entry which is preliminary data.</text>
</comment>
<reference evidence="2" key="1">
    <citation type="submission" date="2021-02" db="EMBL/GenBank/DDBJ databases">
        <authorList>
            <person name="Nowell W R."/>
        </authorList>
    </citation>
    <scope>NUCLEOTIDE SEQUENCE</scope>
</reference>
<gene>
    <name evidence="2" type="ORF">TSG867_LOCUS27887</name>
</gene>
<evidence type="ECO:0008006" key="4">
    <source>
        <dbReference type="Google" id="ProtNLM"/>
    </source>
</evidence>
<evidence type="ECO:0000313" key="3">
    <source>
        <dbReference type="Proteomes" id="UP000663862"/>
    </source>
</evidence>
<feature type="transmembrane region" description="Helical" evidence="1">
    <location>
        <begin position="243"/>
        <end position="267"/>
    </location>
</feature>
<dbReference type="Gene3D" id="1.20.1070.10">
    <property type="entry name" value="Rhodopsin 7-helix transmembrane proteins"/>
    <property type="match status" value="1"/>
</dbReference>
<feature type="transmembrane region" description="Helical" evidence="1">
    <location>
        <begin position="48"/>
        <end position="68"/>
    </location>
</feature>
<keyword evidence="1" id="KW-0472">Membrane</keyword>
<keyword evidence="1" id="KW-0812">Transmembrane</keyword>
<dbReference type="Proteomes" id="UP000663862">
    <property type="component" value="Unassembled WGS sequence"/>
</dbReference>
<organism evidence="2 3">
    <name type="scientific">Rotaria socialis</name>
    <dbReference type="NCBI Taxonomy" id="392032"/>
    <lineage>
        <taxon>Eukaryota</taxon>
        <taxon>Metazoa</taxon>
        <taxon>Spiralia</taxon>
        <taxon>Gnathifera</taxon>
        <taxon>Rotifera</taxon>
        <taxon>Eurotatoria</taxon>
        <taxon>Bdelloidea</taxon>
        <taxon>Philodinida</taxon>
        <taxon>Philodinidae</taxon>
        <taxon>Rotaria</taxon>
    </lineage>
</organism>
<name>A0A821CI97_9BILA</name>
<dbReference type="PANTHER" id="PTHR46641">
    <property type="entry name" value="FMRFAMIDE RECEPTOR-RELATED"/>
    <property type="match status" value="1"/>
</dbReference>
<dbReference type="SUPFAM" id="SSF81321">
    <property type="entry name" value="Family A G protein-coupled receptor-like"/>
    <property type="match status" value="1"/>
</dbReference>
<proteinExistence type="predicted"/>
<accession>A0A821CI97</accession>
<dbReference type="EMBL" id="CAJOBQ010003316">
    <property type="protein sequence ID" value="CAF4602107.1"/>
    <property type="molecule type" value="Genomic_DNA"/>
</dbReference>
<feature type="transmembrane region" description="Helical" evidence="1">
    <location>
        <begin position="132"/>
        <end position="154"/>
    </location>
</feature>
<sequence length="426" mass="49641">CNVMSLLTTNEIFDWICIIMIILGTIGNNFGLIVFSSRKFRRTTYGRLAITSLIINLLCVYRYSLLLHSNTRRWIAFKTGQSWFNCKLYRFSSCLRMLSAFVTIAWTYERFTYVTISFRLVTKNPYVKKYKFYFMTILSLIIITAVTGPTVYFYELKSIPLFIPQTINQQNETLIKIFRLTNSTSLAKYARHDEPLTYRQKSNHSFHMVCGLKSLIDPSWHSFLLDVRFGLNYTTLRSIFSEIIPSLLVIFFNIGIIVCVIKATLSFSKTNTSITMRQLHNSSFQIKEGVDGLIVHNRPRTSWMNIVLIIHSCLFCFSSLTATIVHWSTSNVLLSHWTSVVILTNCSLNFYVYCLSGKSFRHEIRKLLNDYVQLCCFVKFMNLFRTKSQREHARQAVRMHVVRQRSTILSPPPTNTYIRTPSFVQL</sequence>
<feature type="transmembrane region" description="Helical" evidence="1">
    <location>
        <begin position="12"/>
        <end position="36"/>
    </location>
</feature>
<keyword evidence="1" id="KW-1133">Transmembrane helix</keyword>
<dbReference type="InterPro" id="IPR052954">
    <property type="entry name" value="GPCR-Ligand_Int"/>
</dbReference>
<evidence type="ECO:0000256" key="1">
    <source>
        <dbReference type="SAM" id="Phobius"/>
    </source>
</evidence>
<dbReference type="PANTHER" id="PTHR46641:SF25">
    <property type="entry name" value="CNMAMIDE RECEPTOR-RELATED"/>
    <property type="match status" value="1"/>
</dbReference>
<protein>
    <recommendedName>
        <fullName evidence="4">G-protein coupled receptors family 1 profile domain-containing protein</fullName>
    </recommendedName>
</protein>
<dbReference type="AlphaFoldDB" id="A0A821CI97"/>
<feature type="transmembrane region" description="Helical" evidence="1">
    <location>
        <begin position="334"/>
        <end position="356"/>
    </location>
</feature>
<evidence type="ECO:0000313" key="2">
    <source>
        <dbReference type="EMBL" id="CAF4602107.1"/>
    </source>
</evidence>
<feature type="non-terminal residue" evidence="2">
    <location>
        <position position="1"/>
    </location>
</feature>
<feature type="transmembrane region" description="Helical" evidence="1">
    <location>
        <begin position="306"/>
        <end position="328"/>
    </location>
</feature>